<evidence type="ECO:0000256" key="2">
    <source>
        <dbReference type="PROSITE-ProRule" id="PRU00261"/>
    </source>
</evidence>
<dbReference type="EMBL" id="KE747827">
    <property type="protein sequence ID" value="RMZ71771.1"/>
    <property type="molecule type" value="Genomic_DNA"/>
</dbReference>
<dbReference type="CDD" id="cd11618">
    <property type="entry name" value="ChtBD1_1"/>
    <property type="match status" value="1"/>
</dbReference>
<feature type="region of interest" description="Disordered" evidence="3">
    <location>
        <begin position="354"/>
        <end position="409"/>
    </location>
</feature>
<evidence type="ECO:0000313" key="6">
    <source>
        <dbReference type="Proteomes" id="UP000265663"/>
    </source>
</evidence>
<dbReference type="OrthoDB" id="1193027at2759"/>
<evidence type="ECO:0000256" key="1">
    <source>
        <dbReference type="ARBA" id="ARBA00022669"/>
    </source>
</evidence>
<keyword evidence="2" id="KW-1015">Disulfide bond</keyword>
<dbReference type="SUPFAM" id="SSF57016">
    <property type="entry name" value="Plant lectins/antimicrobial peptides"/>
    <property type="match status" value="1"/>
</dbReference>
<feature type="compositionally biased region" description="Low complexity" evidence="3">
    <location>
        <begin position="354"/>
        <end position="373"/>
    </location>
</feature>
<feature type="compositionally biased region" description="Basic and acidic residues" evidence="3">
    <location>
        <begin position="460"/>
        <end position="478"/>
    </location>
</feature>
<evidence type="ECO:0000313" key="5">
    <source>
        <dbReference type="EMBL" id="RMZ71771.1"/>
    </source>
</evidence>
<dbReference type="InterPro" id="IPR036861">
    <property type="entry name" value="Endochitinase-like_sf"/>
</dbReference>
<dbReference type="Gene3D" id="3.30.60.10">
    <property type="entry name" value="Endochitinase-like"/>
    <property type="match status" value="1"/>
</dbReference>
<feature type="region of interest" description="Disordered" evidence="3">
    <location>
        <begin position="454"/>
        <end position="492"/>
    </location>
</feature>
<feature type="domain" description="Chitin-binding type-1" evidence="4">
    <location>
        <begin position="151"/>
        <end position="197"/>
    </location>
</feature>
<accession>A0A3M7MB81</accession>
<dbReference type="AlphaFoldDB" id="A0A3M7MB81"/>
<name>A0A3M7MB81_9PLEO</name>
<keyword evidence="1 2" id="KW-0147">Chitin-binding</keyword>
<feature type="disulfide bond" evidence="2">
    <location>
        <begin position="170"/>
        <end position="184"/>
    </location>
</feature>
<feature type="compositionally biased region" description="Basic and acidic residues" evidence="3">
    <location>
        <begin position="375"/>
        <end position="391"/>
    </location>
</feature>
<keyword evidence="6" id="KW-1185">Reference proteome</keyword>
<evidence type="ECO:0000256" key="3">
    <source>
        <dbReference type="SAM" id="MobiDB-lite"/>
    </source>
</evidence>
<feature type="region of interest" description="Disordered" evidence="3">
    <location>
        <begin position="115"/>
        <end position="136"/>
    </location>
</feature>
<proteinExistence type="predicted"/>
<dbReference type="PROSITE" id="PS50941">
    <property type="entry name" value="CHIT_BIND_I_2"/>
    <property type="match status" value="1"/>
</dbReference>
<organism evidence="5 6">
    <name type="scientific">Pyrenophora seminiperda CCB06</name>
    <dbReference type="NCBI Taxonomy" id="1302712"/>
    <lineage>
        <taxon>Eukaryota</taxon>
        <taxon>Fungi</taxon>
        <taxon>Dikarya</taxon>
        <taxon>Ascomycota</taxon>
        <taxon>Pezizomycotina</taxon>
        <taxon>Dothideomycetes</taxon>
        <taxon>Pleosporomycetidae</taxon>
        <taxon>Pleosporales</taxon>
        <taxon>Pleosporineae</taxon>
        <taxon>Pleosporaceae</taxon>
        <taxon>Pyrenophora</taxon>
    </lineage>
</organism>
<gene>
    <name evidence="5" type="ORF">GMOD_00006919</name>
</gene>
<reference evidence="5 6" key="1">
    <citation type="journal article" date="2014" name="PLoS ONE">
        <title>De novo Genome Assembly of the Fungal Plant Pathogen Pyrenophora semeniperda.</title>
        <authorList>
            <person name="Soliai M.M."/>
            <person name="Meyer S.E."/>
            <person name="Udall J.A."/>
            <person name="Elzinga D.E."/>
            <person name="Hermansen R.A."/>
            <person name="Bodily P.M."/>
            <person name="Hart A.A."/>
            <person name="Coleman C.E."/>
        </authorList>
    </citation>
    <scope>NUCLEOTIDE SEQUENCE [LARGE SCALE GENOMIC DNA]</scope>
    <source>
        <strain evidence="5 6">CCB06</strain>
        <tissue evidence="5">Mycelium</tissue>
    </source>
</reference>
<dbReference type="Proteomes" id="UP000265663">
    <property type="component" value="Unassembled WGS sequence"/>
</dbReference>
<protein>
    <submittedName>
        <fullName evidence="5">Chitin binding</fullName>
    </submittedName>
</protein>
<dbReference type="GO" id="GO:0008061">
    <property type="term" value="F:chitin binding"/>
    <property type="evidence" value="ECO:0007669"/>
    <property type="project" value="UniProtKB-UniRule"/>
</dbReference>
<dbReference type="InterPro" id="IPR001002">
    <property type="entry name" value="Chitin-bd_1"/>
</dbReference>
<sequence>MALKIRDYPSYNVKPAGIIQVEYNVEASKGKLWYDLSAIDCDPEAGPMNPNYCPFLAGGLKLSIPASPACTQATCSGGTCEKTYLTHESFLNEPTMNCGAGADLLLETCTDGPGEQTFGSKGSHPSVDPVSGPTPEPTGYNSGAELIVSPNGECGNGTNYTCDGSSFGLCCSPWNFCGSSWAYCSGECQLGYGFCLRGGFNGTEFATSSPAAGFGDVALHHARTLAANQTRTRTLETRSAVAEKRHEWKPWLTKTKLSTGTATATKAKRQDFARTTTYGWKRDEQLTLPTEAPFAVTTTALDKRVEAFQGSGYNKIYTGADPTWEWWNTTLTELQWPIAFWKRAERTSFTSLSTSISTSTSAPPTLTAAPAPLIKTDHGPMKRKDGIDKRPWNKKRSQGADKNWNLSHGTNMGMKDRVANKAGQHHASGVKKSHAQLMGQGWTDEEIEEVESILANRPDLQQRADTGRYLHNGFEKTHSVGYTENPKHTKSA</sequence>
<comment type="caution">
    <text evidence="2">Lacks conserved residue(s) required for the propagation of feature annotation.</text>
</comment>
<evidence type="ECO:0000259" key="4">
    <source>
        <dbReference type="PROSITE" id="PS50941"/>
    </source>
</evidence>